<feature type="compositionally biased region" description="Polar residues" evidence="1">
    <location>
        <begin position="22"/>
        <end position="39"/>
    </location>
</feature>
<feature type="region of interest" description="Disordered" evidence="1">
    <location>
        <begin position="123"/>
        <end position="146"/>
    </location>
</feature>
<name>A0A444YSU2_ARAHY</name>
<dbReference type="EMBL" id="SDMP01000016">
    <property type="protein sequence ID" value="RYR04984.1"/>
    <property type="molecule type" value="Genomic_DNA"/>
</dbReference>
<dbReference type="Proteomes" id="UP000289738">
    <property type="component" value="Chromosome B06"/>
</dbReference>
<reference evidence="2 3" key="1">
    <citation type="submission" date="2019-01" db="EMBL/GenBank/DDBJ databases">
        <title>Sequencing of cultivated peanut Arachis hypogaea provides insights into genome evolution and oil improvement.</title>
        <authorList>
            <person name="Chen X."/>
        </authorList>
    </citation>
    <scope>NUCLEOTIDE SEQUENCE [LARGE SCALE GENOMIC DNA]</scope>
    <source>
        <strain evidence="3">cv. Fuhuasheng</strain>
        <tissue evidence="2">Leaves</tissue>
    </source>
</reference>
<protein>
    <recommendedName>
        <fullName evidence="4">Transposase MuDR plant domain-containing protein</fullName>
    </recommendedName>
</protein>
<gene>
    <name evidence="2" type="ORF">Ahy_B06g084808</name>
</gene>
<sequence>MRNDDSADEPVNIVGDSEDDIPSTTHTPQGAPGSGTQQYPPHLSALILEAIGEQREMGETYVGQGLHDVTGLTEFRLGQSFQSKEEAVLSVKDYSIRRGVEYKVMESDTCIDTTTPTRKIPNYNSPCHQDSPQRATTEYEPGSHSCPQITEWITTS</sequence>
<proteinExistence type="predicted"/>
<dbReference type="AlphaFoldDB" id="A0A444YSU2"/>
<feature type="region of interest" description="Disordered" evidence="1">
    <location>
        <begin position="1"/>
        <end position="40"/>
    </location>
</feature>
<organism evidence="2 3">
    <name type="scientific">Arachis hypogaea</name>
    <name type="common">Peanut</name>
    <dbReference type="NCBI Taxonomy" id="3818"/>
    <lineage>
        <taxon>Eukaryota</taxon>
        <taxon>Viridiplantae</taxon>
        <taxon>Streptophyta</taxon>
        <taxon>Embryophyta</taxon>
        <taxon>Tracheophyta</taxon>
        <taxon>Spermatophyta</taxon>
        <taxon>Magnoliopsida</taxon>
        <taxon>eudicotyledons</taxon>
        <taxon>Gunneridae</taxon>
        <taxon>Pentapetalae</taxon>
        <taxon>rosids</taxon>
        <taxon>fabids</taxon>
        <taxon>Fabales</taxon>
        <taxon>Fabaceae</taxon>
        <taxon>Papilionoideae</taxon>
        <taxon>50 kb inversion clade</taxon>
        <taxon>dalbergioids sensu lato</taxon>
        <taxon>Dalbergieae</taxon>
        <taxon>Pterocarpus clade</taxon>
        <taxon>Arachis</taxon>
    </lineage>
</organism>
<evidence type="ECO:0000313" key="3">
    <source>
        <dbReference type="Proteomes" id="UP000289738"/>
    </source>
</evidence>
<feature type="compositionally biased region" description="Polar residues" evidence="1">
    <location>
        <begin position="123"/>
        <end position="136"/>
    </location>
</feature>
<comment type="caution">
    <text evidence="2">The sequence shown here is derived from an EMBL/GenBank/DDBJ whole genome shotgun (WGS) entry which is preliminary data.</text>
</comment>
<evidence type="ECO:0000256" key="1">
    <source>
        <dbReference type="SAM" id="MobiDB-lite"/>
    </source>
</evidence>
<keyword evidence="3" id="KW-1185">Reference proteome</keyword>
<evidence type="ECO:0000313" key="2">
    <source>
        <dbReference type="EMBL" id="RYR04984.1"/>
    </source>
</evidence>
<evidence type="ECO:0008006" key="4">
    <source>
        <dbReference type="Google" id="ProtNLM"/>
    </source>
</evidence>
<accession>A0A444YSU2</accession>